<dbReference type="Proteomes" id="UP000027195">
    <property type="component" value="Unassembled WGS sequence"/>
</dbReference>
<protein>
    <recommendedName>
        <fullName evidence="6">DUF866-domain-containing protein</fullName>
    </recommendedName>
</protein>
<evidence type="ECO:0000256" key="3">
    <source>
        <dbReference type="ARBA" id="ARBA00022833"/>
    </source>
</evidence>
<evidence type="ECO:0000256" key="2">
    <source>
        <dbReference type="ARBA" id="ARBA00022723"/>
    </source>
</evidence>
<evidence type="ECO:0000313" key="5">
    <source>
        <dbReference type="Proteomes" id="UP000027195"/>
    </source>
</evidence>
<dbReference type="SUPFAM" id="SSF141678">
    <property type="entry name" value="MAL13P1.257-like"/>
    <property type="match status" value="1"/>
</dbReference>
<keyword evidence="5" id="KW-1185">Reference proteome</keyword>
<keyword evidence="2" id="KW-0479">Metal-binding</keyword>
<accession>A0A067MY35</accession>
<dbReference type="Pfam" id="PF05907">
    <property type="entry name" value="CXXC_Zn-b_euk"/>
    <property type="match status" value="1"/>
</dbReference>
<sequence length="163" mass="18902">MVRLRLSIKTDMENVTELQPTDNSFDYFFEVQCNSCHEKHPKFVTLNSTEEHEASGAGGNVHFAWRCGFCKRESSAKFDQKFIITPYKIEKNNQFQPLLEIECRGLEFVGFDPKGTWKCAGTESNPPTIFSEVDLEEKEWTDYDEKAAQPVQIMGFESRWERA</sequence>
<reference evidence="5" key="1">
    <citation type="journal article" date="2014" name="Proc. Natl. Acad. Sci. U.S.A.">
        <title>Extensive sampling of basidiomycete genomes demonstrates inadequacy of the white-rot/brown-rot paradigm for wood decay fungi.</title>
        <authorList>
            <person name="Riley R."/>
            <person name="Salamov A.A."/>
            <person name="Brown D.W."/>
            <person name="Nagy L.G."/>
            <person name="Floudas D."/>
            <person name="Held B.W."/>
            <person name="Levasseur A."/>
            <person name="Lombard V."/>
            <person name="Morin E."/>
            <person name="Otillar R."/>
            <person name="Lindquist E.A."/>
            <person name="Sun H."/>
            <person name="LaButti K.M."/>
            <person name="Schmutz J."/>
            <person name="Jabbour D."/>
            <person name="Luo H."/>
            <person name="Baker S.E."/>
            <person name="Pisabarro A.G."/>
            <person name="Walton J.D."/>
            <person name="Blanchette R.A."/>
            <person name="Henrissat B."/>
            <person name="Martin F."/>
            <person name="Cullen D."/>
            <person name="Hibbett D.S."/>
            <person name="Grigoriev I.V."/>
        </authorList>
    </citation>
    <scope>NUCLEOTIDE SEQUENCE [LARGE SCALE GENOMIC DNA]</scope>
    <source>
        <strain evidence="5">FD-172 SS1</strain>
    </source>
</reference>
<name>A0A067MY35_BOTB1</name>
<dbReference type="HOGENOM" id="CLU_114688_0_0_1"/>
<evidence type="ECO:0000256" key="1">
    <source>
        <dbReference type="ARBA" id="ARBA00007818"/>
    </source>
</evidence>
<dbReference type="PANTHER" id="PTHR12857">
    <property type="entry name" value="CXXC MOTIF CONTAINING ZINC BINDING PROTEIN"/>
    <property type="match status" value="1"/>
</dbReference>
<gene>
    <name evidence="4" type="ORF">BOTBODRAFT_50735</name>
</gene>
<evidence type="ECO:0000313" key="4">
    <source>
        <dbReference type="EMBL" id="KDQ20668.1"/>
    </source>
</evidence>
<keyword evidence="3" id="KW-0862">Zinc</keyword>
<dbReference type="AlphaFoldDB" id="A0A067MY35"/>
<dbReference type="PANTHER" id="PTHR12857:SF0">
    <property type="entry name" value="CXXC MOTIF CONTAINING ZINC BINDING PROTEIN"/>
    <property type="match status" value="1"/>
</dbReference>
<dbReference type="GO" id="GO:0008270">
    <property type="term" value="F:zinc ion binding"/>
    <property type="evidence" value="ECO:0007669"/>
    <property type="project" value="TreeGrafter"/>
</dbReference>
<dbReference type="InParanoid" id="A0A067MY35"/>
<dbReference type="EMBL" id="KL198017">
    <property type="protein sequence ID" value="KDQ20668.1"/>
    <property type="molecule type" value="Genomic_DNA"/>
</dbReference>
<organism evidence="4 5">
    <name type="scientific">Botryobasidium botryosum (strain FD-172 SS1)</name>
    <dbReference type="NCBI Taxonomy" id="930990"/>
    <lineage>
        <taxon>Eukaryota</taxon>
        <taxon>Fungi</taxon>
        <taxon>Dikarya</taxon>
        <taxon>Basidiomycota</taxon>
        <taxon>Agaricomycotina</taxon>
        <taxon>Agaricomycetes</taxon>
        <taxon>Cantharellales</taxon>
        <taxon>Botryobasidiaceae</taxon>
        <taxon>Botryobasidium</taxon>
    </lineage>
</organism>
<proteinExistence type="inferred from homology"/>
<evidence type="ECO:0008006" key="6">
    <source>
        <dbReference type="Google" id="ProtNLM"/>
    </source>
</evidence>
<dbReference type="OrthoDB" id="10248838at2759"/>
<dbReference type="InterPro" id="IPR008584">
    <property type="entry name" value="CXXC_Zn-binding_euk"/>
</dbReference>
<comment type="similarity">
    <text evidence="1">Belongs to the UPF0587 family.</text>
</comment>